<evidence type="ECO:0000313" key="2">
    <source>
        <dbReference type="Proteomes" id="UP000046392"/>
    </source>
</evidence>
<feature type="domain" description="F-box" evidence="1">
    <location>
        <begin position="20"/>
        <end position="64"/>
    </location>
</feature>
<sequence>MDSNKSTEVSNLEEGDSEVQYDMSVLPDEVIGIILSKLSWKDINKVKFVSKKLYGMIHKNYHKLERKKVQELSIRYYGDCRRYPFFIKIGVMAWENVGSDVPRYGPRTRIERFKNGEELSNFLKTADLRCLNKLNIPAARNIDIFTILNKSFQEGTNINTLNIVKLLEENLNSFQTFIGKLSSVREIVIKRVCFHSAGSEDNCLLLSSLLLLNGIERLSINECRKTNFLTADMVTRLFKNKLNLVSLNIETRSVEFVENVFKEFFKMEQPRKRDNKCDCNRVFLTIYFNGEYELLLDILRSNLNEVESVVEETDTSTPEDVSFASNVDCKYCLRNKHIFSRYFVVWDNEFASAHRRKFNFP</sequence>
<reference evidence="3" key="1">
    <citation type="submission" date="2017-02" db="UniProtKB">
        <authorList>
            <consortium name="WormBaseParasite"/>
        </authorList>
    </citation>
    <scope>IDENTIFICATION</scope>
</reference>
<dbReference type="PROSITE" id="PS50181">
    <property type="entry name" value="FBOX"/>
    <property type="match status" value="1"/>
</dbReference>
<accession>A0A0N5CCV5</accession>
<organism evidence="2 3">
    <name type="scientific">Strongyloides papillosus</name>
    <name type="common">Intestinal threadworm</name>
    <dbReference type="NCBI Taxonomy" id="174720"/>
    <lineage>
        <taxon>Eukaryota</taxon>
        <taxon>Metazoa</taxon>
        <taxon>Ecdysozoa</taxon>
        <taxon>Nematoda</taxon>
        <taxon>Chromadorea</taxon>
        <taxon>Rhabditida</taxon>
        <taxon>Tylenchina</taxon>
        <taxon>Panagrolaimomorpha</taxon>
        <taxon>Strongyloidoidea</taxon>
        <taxon>Strongyloididae</taxon>
        <taxon>Strongyloides</taxon>
    </lineage>
</organism>
<dbReference type="InterPro" id="IPR001810">
    <property type="entry name" value="F-box_dom"/>
</dbReference>
<protein>
    <submittedName>
        <fullName evidence="3">F-box domain-containing protein</fullName>
    </submittedName>
</protein>
<proteinExistence type="predicted"/>
<dbReference type="WBParaSite" id="SPAL_0001570500.1">
    <property type="protein sequence ID" value="SPAL_0001570500.1"/>
    <property type="gene ID" value="SPAL_0001570500"/>
</dbReference>
<dbReference type="AlphaFoldDB" id="A0A0N5CCV5"/>
<dbReference type="Pfam" id="PF00646">
    <property type="entry name" value="F-box"/>
    <property type="match status" value="1"/>
</dbReference>
<dbReference type="CDD" id="cd09917">
    <property type="entry name" value="F-box_SF"/>
    <property type="match status" value="1"/>
</dbReference>
<keyword evidence="2" id="KW-1185">Reference proteome</keyword>
<dbReference type="SUPFAM" id="SSF81383">
    <property type="entry name" value="F-box domain"/>
    <property type="match status" value="1"/>
</dbReference>
<dbReference type="InterPro" id="IPR036047">
    <property type="entry name" value="F-box-like_dom_sf"/>
</dbReference>
<dbReference type="Proteomes" id="UP000046392">
    <property type="component" value="Unplaced"/>
</dbReference>
<evidence type="ECO:0000259" key="1">
    <source>
        <dbReference type="PROSITE" id="PS50181"/>
    </source>
</evidence>
<dbReference type="SMART" id="SM00256">
    <property type="entry name" value="FBOX"/>
    <property type="match status" value="1"/>
</dbReference>
<name>A0A0N5CCV5_STREA</name>
<evidence type="ECO:0000313" key="3">
    <source>
        <dbReference type="WBParaSite" id="SPAL_0001570500.1"/>
    </source>
</evidence>